<protein>
    <submittedName>
        <fullName evidence="3">Porin family protein</fullName>
    </submittedName>
</protein>
<evidence type="ECO:0000313" key="3">
    <source>
        <dbReference type="EMBL" id="MDR5592019.1"/>
    </source>
</evidence>
<dbReference type="Pfam" id="PF13568">
    <property type="entry name" value="OMP_b-brl_2"/>
    <property type="match status" value="1"/>
</dbReference>
<accession>A0ABU1EUE7</accession>
<name>A0ABU1EUE7_9FLAO</name>
<sequence length="210" mass="23328">MLKKLCIAGLFMTFSTIIYSQDISFGPKLGLNYSNISGHQTDGFSPRIGFNAGFMAEFSLTDKFSIQPEVLYSTQGADAEDDYFAYYEILQLGNVQVKTDYINVPVLAEYYITPNLSVQLGPQVGFLVNSALELDLEYEGEQEFRSNGLENQLHKVDFAISGGFEYALDSGIFFDIRYNLGMTDFVLAPDGGLQGNNKNRVVQLSAGYSF</sequence>
<dbReference type="InterPro" id="IPR025665">
    <property type="entry name" value="Beta-barrel_OMP_2"/>
</dbReference>
<keyword evidence="1" id="KW-0732">Signal</keyword>
<dbReference type="InterPro" id="IPR011250">
    <property type="entry name" value="OMP/PagP_B-barrel"/>
</dbReference>
<reference evidence="4" key="1">
    <citation type="submission" date="2023-07" db="EMBL/GenBank/DDBJ databases">
        <title>Christiangramia sp. SM2212., a novel bacterium of the family Flavobacteriaceae isolated from the sea sediment.</title>
        <authorList>
            <person name="Wang J."/>
            <person name="Zhang X."/>
        </authorList>
    </citation>
    <scope>NUCLEOTIDE SEQUENCE [LARGE SCALE GENOMIC DNA]</scope>
    <source>
        <strain evidence="4">SM2212</strain>
    </source>
</reference>
<evidence type="ECO:0000313" key="4">
    <source>
        <dbReference type="Proteomes" id="UP001257234"/>
    </source>
</evidence>
<proteinExistence type="predicted"/>
<feature type="signal peptide" evidence="1">
    <location>
        <begin position="1"/>
        <end position="20"/>
    </location>
</feature>
<dbReference type="Proteomes" id="UP001257234">
    <property type="component" value="Unassembled WGS sequence"/>
</dbReference>
<dbReference type="RefSeq" id="WP_309562850.1">
    <property type="nucleotide sequence ID" value="NZ_JAVJIU010000007.1"/>
</dbReference>
<dbReference type="EMBL" id="JAVJIU010000007">
    <property type="protein sequence ID" value="MDR5592019.1"/>
    <property type="molecule type" value="Genomic_DNA"/>
</dbReference>
<evidence type="ECO:0000256" key="1">
    <source>
        <dbReference type="SAM" id="SignalP"/>
    </source>
</evidence>
<dbReference type="SUPFAM" id="SSF56925">
    <property type="entry name" value="OMPA-like"/>
    <property type="match status" value="1"/>
</dbReference>
<evidence type="ECO:0000259" key="2">
    <source>
        <dbReference type="Pfam" id="PF13568"/>
    </source>
</evidence>
<organism evidence="3 4">
    <name type="scientific">Christiangramia sediminicola</name>
    <dbReference type="NCBI Taxonomy" id="3073267"/>
    <lineage>
        <taxon>Bacteria</taxon>
        <taxon>Pseudomonadati</taxon>
        <taxon>Bacteroidota</taxon>
        <taxon>Flavobacteriia</taxon>
        <taxon>Flavobacteriales</taxon>
        <taxon>Flavobacteriaceae</taxon>
        <taxon>Christiangramia</taxon>
    </lineage>
</organism>
<feature type="domain" description="Outer membrane protein beta-barrel" evidence="2">
    <location>
        <begin position="20"/>
        <end position="185"/>
    </location>
</feature>
<feature type="chain" id="PRO_5046392217" evidence="1">
    <location>
        <begin position="21"/>
        <end position="210"/>
    </location>
</feature>
<keyword evidence="4" id="KW-1185">Reference proteome</keyword>
<comment type="caution">
    <text evidence="3">The sequence shown here is derived from an EMBL/GenBank/DDBJ whole genome shotgun (WGS) entry which is preliminary data.</text>
</comment>
<gene>
    <name evidence="3" type="ORF">RE431_15350</name>
</gene>